<evidence type="ECO:0000256" key="2">
    <source>
        <dbReference type="ARBA" id="ARBA00005369"/>
    </source>
</evidence>
<dbReference type="GO" id="GO:0032259">
    <property type="term" value="P:methylation"/>
    <property type="evidence" value="ECO:0007669"/>
    <property type="project" value="UniProtKB-KW"/>
</dbReference>
<dbReference type="Gene3D" id="3.40.50.150">
    <property type="entry name" value="Vaccinia Virus protein VP39"/>
    <property type="match status" value="1"/>
</dbReference>
<evidence type="ECO:0000313" key="10">
    <source>
        <dbReference type="EMBL" id="RYJ12864.1"/>
    </source>
</evidence>
<dbReference type="Pfam" id="PF01135">
    <property type="entry name" value="PCMT"/>
    <property type="match status" value="1"/>
</dbReference>
<dbReference type="SUPFAM" id="SSF53335">
    <property type="entry name" value="S-adenosyl-L-methionine-dependent methyltransferases"/>
    <property type="match status" value="1"/>
</dbReference>
<protein>
    <recommendedName>
        <fullName evidence="3">protein-L-isoaspartate(D-aspartate) O-methyltransferase</fullName>
        <ecNumber evidence="3">2.1.1.77</ecNumber>
    </recommendedName>
</protein>
<evidence type="ECO:0000256" key="1">
    <source>
        <dbReference type="ARBA" id="ARBA00004496"/>
    </source>
</evidence>
<organism evidence="10 11">
    <name type="scientific">Halogeometricum borinquense</name>
    <dbReference type="NCBI Taxonomy" id="60847"/>
    <lineage>
        <taxon>Archaea</taxon>
        <taxon>Methanobacteriati</taxon>
        <taxon>Methanobacteriota</taxon>
        <taxon>Stenosarchaea group</taxon>
        <taxon>Halobacteria</taxon>
        <taxon>Halobacteriales</taxon>
        <taxon>Haloferacaceae</taxon>
        <taxon>Halogeometricum</taxon>
    </lineage>
</organism>
<dbReference type="PANTHER" id="PTHR11579:SF0">
    <property type="entry name" value="PROTEIN-L-ISOASPARTATE(D-ASPARTATE) O-METHYLTRANSFERASE"/>
    <property type="match status" value="1"/>
</dbReference>
<accession>A0A482T5B3</accession>
<evidence type="ECO:0000256" key="6">
    <source>
        <dbReference type="ARBA" id="ARBA00022679"/>
    </source>
</evidence>
<evidence type="ECO:0000256" key="5">
    <source>
        <dbReference type="ARBA" id="ARBA00022603"/>
    </source>
</evidence>
<dbReference type="GO" id="GO:0005737">
    <property type="term" value="C:cytoplasm"/>
    <property type="evidence" value="ECO:0007669"/>
    <property type="project" value="UniProtKB-SubCell"/>
</dbReference>
<dbReference type="InterPro" id="IPR000682">
    <property type="entry name" value="PCMT"/>
</dbReference>
<comment type="function">
    <text evidence="8">Catalyzes the methyl esterification of L-isoaspartyl residues in peptides and proteins that result from spontaneous decomposition of normal L-aspartyl and L-asparaginyl residues. It plays a role in the repair and/or degradation of damaged proteins.</text>
</comment>
<evidence type="ECO:0000256" key="3">
    <source>
        <dbReference type="ARBA" id="ARBA00011890"/>
    </source>
</evidence>
<keyword evidence="7" id="KW-0949">S-adenosyl-L-methionine</keyword>
<keyword evidence="4" id="KW-0963">Cytoplasm</keyword>
<evidence type="ECO:0000256" key="4">
    <source>
        <dbReference type="ARBA" id="ARBA00022490"/>
    </source>
</evidence>
<proteinExistence type="inferred from homology"/>
<evidence type="ECO:0000313" key="11">
    <source>
        <dbReference type="Proteomes" id="UP000294028"/>
    </source>
</evidence>
<dbReference type="Proteomes" id="UP000294028">
    <property type="component" value="Unassembled WGS sequence"/>
</dbReference>
<evidence type="ECO:0000256" key="8">
    <source>
        <dbReference type="ARBA" id="ARBA00025330"/>
    </source>
</evidence>
<keyword evidence="6 10" id="KW-0808">Transferase</keyword>
<dbReference type="RefSeq" id="WP_013440687.1">
    <property type="nucleotide sequence ID" value="NZ_RZHH01000002.1"/>
</dbReference>
<dbReference type="GeneID" id="9994512"/>
<keyword evidence="5 10" id="KW-0489">Methyltransferase</keyword>
<evidence type="ECO:0000256" key="9">
    <source>
        <dbReference type="ARBA" id="ARBA00029295"/>
    </source>
</evidence>
<dbReference type="EC" id="2.1.1.77" evidence="3"/>
<dbReference type="EMBL" id="RZHH01000002">
    <property type="protein sequence ID" value="RYJ12864.1"/>
    <property type="molecule type" value="Genomic_DNA"/>
</dbReference>
<comment type="catalytic activity">
    <reaction evidence="9">
        <text>[protein]-L-isoaspartate + S-adenosyl-L-methionine = [protein]-L-isoaspartate alpha-methyl ester + S-adenosyl-L-homocysteine</text>
        <dbReference type="Rhea" id="RHEA:12705"/>
        <dbReference type="Rhea" id="RHEA-COMP:12143"/>
        <dbReference type="Rhea" id="RHEA-COMP:12144"/>
        <dbReference type="ChEBI" id="CHEBI:57856"/>
        <dbReference type="ChEBI" id="CHEBI:59789"/>
        <dbReference type="ChEBI" id="CHEBI:90596"/>
        <dbReference type="ChEBI" id="CHEBI:90598"/>
        <dbReference type="EC" id="2.1.1.77"/>
    </reaction>
</comment>
<reference evidence="10 11" key="1">
    <citation type="submission" date="2018-12" db="EMBL/GenBank/DDBJ databases">
        <title>Genome analysis provides insights into bioremediation potentialities of Halogeometricum borinquense strain N11.</title>
        <authorList>
            <person name="Najjari A."/>
            <person name="Youssef N."/>
            <person name="Fhoula I."/>
            <person name="Ben Dhia O."/>
            <person name="Mahjoubi M."/>
            <person name="Ouzari H.I."/>
            <person name="Cherif A."/>
        </authorList>
    </citation>
    <scope>NUCLEOTIDE SEQUENCE [LARGE SCALE GENOMIC DNA]</scope>
    <source>
        <strain evidence="10 11">N11</strain>
    </source>
</reference>
<dbReference type="GO" id="GO:0004719">
    <property type="term" value="F:protein-L-isoaspartate (D-aspartate) O-methyltransferase activity"/>
    <property type="evidence" value="ECO:0007669"/>
    <property type="project" value="UniProtKB-EC"/>
</dbReference>
<comment type="subcellular location">
    <subcellularLocation>
        <location evidence="1">Cytoplasm</location>
    </subcellularLocation>
</comment>
<dbReference type="OMA" id="GWEQDWI"/>
<sequence>MDPAVLREDMVDGLEHGMDVAESVALAMRTVPRHEFVEDAPYQNRASKFEGSTVLSPANVARLLTALSAEPDEDVLIVGAGVGYTAALVAEIVGDTHVHAVDIDRRLVYAARSNLQSVESAAVLVDCRDGADGLPEYAPFDRILVEAAAIEPPNRLVSQLEPDGRLVFPMGGPKQTLVSVDAAGEVVEKHGPVAFDPLLVEGEQRSGPVRNRTVREDAEFSDSGYFAPSGWEQEWIDWDERLSGRQRRYER</sequence>
<comment type="similarity">
    <text evidence="2">Belongs to the methyltransferase superfamily. L-isoaspartyl/D-aspartyl protein methyltransferase family.</text>
</comment>
<dbReference type="CDD" id="cd02440">
    <property type="entry name" value="AdoMet_MTases"/>
    <property type="match status" value="1"/>
</dbReference>
<dbReference type="PANTHER" id="PTHR11579">
    <property type="entry name" value="PROTEIN-L-ISOASPARTATE O-METHYLTRANSFERASE"/>
    <property type="match status" value="1"/>
</dbReference>
<name>A0A482T5B3_9EURY</name>
<dbReference type="AlphaFoldDB" id="A0A482T5B3"/>
<gene>
    <name evidence="10" type="ORF">ELS19_02015</name>
</gene>
<comment type="caution">
    <text evidence="10">The sequence shown here is derived from an EMBL/GenBank/DDBJ whole genome shotgun (WGS) entry which is preliminary data.</text>
</comment>
<evidence type="ECO:0000256" key="7">
    <source>
        <dbReference type="ARBA" id="ARBA00022691"/>
    </source>
</evidence>
<dbReference type="InterPro" id="IPR029063">
    <property type="entry name" value="SAM-dependent_MTases_sf"/>
</dbReference>